<evidence type="ECO:0000313" key="1">
    <source>
        <dbReference type="EMBL" id="NKE68047.1"/>
    </source>
</evidence>
<dbReference type="PROSITE" id="PS51257">
    <property type="entry name" value="PROKAR_LIPOPROTEIN"/>
    <property type="match status" value="1"/>
</dbReference>
<accession>A0A7X6DIZ5</accession>
<dbReference type="AlphaFoldDB" id="A0A7X6DIZ5"/>
<dbReference type="EMBL" id="VTOX01000008">
    <property type="protein sequence ID" value="NKE68047.1"/>
    <property type="molecule type" value="Genomic_DNA"/>
</dbReference>
<dbReference type="RefSeq" id="WP_168109172.1">
    <property type="nucleotide sequence ID" value="NZ_VTOX01000008.1"/>
</dbReference>
<organism evidence="1 2">
    <name type="scientific">Ramlibacter lithotrophicus</name>
    <dbReference type="NCBI Taxonomy" id="2606681"/>
    <lineage>
        <taxon>Bacteria</taxon>
        <taxon>Pseudomonadati</taxon>
        <taxon>Pseudomonadota</taxon>
        <taxon>Betaproteobacteria</taxon>
        <taxon>Burkholderiales</taxon>
        <taxon>Comamonadaceae</taxon>
        <taxon>Ramlibacter</taxon>
    </lineage>
</organism>
<proteinExistence type="predicted"/>
<protein>
    <recommendedName>
        <fullName evidence="3">Lipoprotein</fullName>
    </recommendedName>
</protein>
<dbReference type="Proteomes" id="UP000521868">
    <property type="component" value="Unassembled WGS sequence"/>
</dbReference>
<sequence>MRTLTSFFLLSVLLAGCASQGKISWGKHLVYRDAGGAPVMQIDYPSEDFCRRVESVAAANAKCEPASTAGVLRAQATLWYNPPDLQVLAHYQDLAACQKANSQMASGVHLEKPCTAK</sequence>
<evidence type="ECO:0000313" key="2">
    <source>
        <dbReference type="Proteomes" id="UP000521868"/>
    </source>
</evidence>
<evidence type="ECO:0008006" key="3">
    <source>
        <dbReference type="Google" id="ProtNLM"/>
    </source>
</evidence>
<comment type="caution">
    <text evidence="1">The sequence shown here is derived from an EMBL/GenBank/DDBJ whole genome shotgun (WGS) entry which is preliminary data.</text>
</comment>
<keyword evidence="2" id="KW-1185">Reference proteome</keyword>
<name>A0A7X6DIZ5_9BURK</name>
<gene>
    <name evidence="1" type="ORF">RAMLITH_19675</name>
</gene>
<reference evidence="1 2" key="1">
    <citation type="journal article" date="2020" name="Nature">
        <title>Bacterial chemolithoautotrophy via manganese oxidation.</title>
        <authorList>
            <person name="Yu H."/>
            <person name="Leadbetter J.R."/>
        </authorList>
    </citation>
    <scope>NUCLEOTIDE SEQUENCE [LARGE SCALE GENOMIC DNA]</scope>
    <source>
        <strain evidence="1 2">RBP-1</strain>
    </source>
</reference>